<dbReference type="Proteomes" id="UP000526501">
    <property type="component" value="Unassembled WGS sequence"/>
</dbReference>
<name>A0A7X1B2W8_9BACT</name>
<evidence type="ECO:0000313" key="2">
    <source>
        <dbReference type="EMBL" id="MBC2604658.1"/>
    </source>
</evidence>
<keyword evidence="3" id="KW-1185">Reference proteome</keyword>
<organism evidence="2 3">
    <name type="scientific">Pelagicoccus albus</name>
    <dbReference type="NCBI Taxonomy" id="415222"/>
    <lineage>
        <taxon>Bacteria</taxon>
        <taxon>Pseudomonadati</taxon>
        <taxon>Verrucomicrobiota</taxon>
        <taxon>Opitutia</taxon>
        <taxon>Puniceicoccales</taxon>
        <taxon>Pelagicoccaceae</taxon>
        <taxon>Pelagicoccus</taxon>
    </lineage>
</organism>
<reference evidence="2 3" key="1">
    <citation type="submission" date="2020-07" db="EMBL/GenBank/DDBJ databases">
        <authorList>
            <person name="Feng X."/>
        </authorList>
    </citation>
    <scope>NUCLEOTIDE SEQUENCE [LARGE SCALE GENOMIC DNA]</scope>
    <source>
        <strain evidence="2 3">JCM23202</strain>
    </source>
</reference>
<proteinExistence type="predicted"/>
<dbReference type="EMBL" id="JACHVC010000001">
    <property type="protein sequence ID" value="MBC2604658.1"/>
    <property type="molecule type" value="Genomic_DNA"/>
</dbReference>
<comment type="caution">
    <text evidence="2">The sequence shown here is derived from an EMBL/GenBank/DDBJ whole genome shotgun (WGS) entry which is preliminary data.</text>
</comment>
<keyword evidence="1" id="KW-0812">Transmembrane</keyword>
<keyword evidence="1" id="KW-0472">Membrane</keyword>
<protein>
    <recommendedName>
        <fullName evidence="4">Prepilin-type N-terminal cleavage/methylation domain-containing protein</fullName>
    </recommendedName>
</protein>
<evidence type="ECO:0000313" key="3">
    <source>
        <dbReference type="Proteomes" id="UP000526501"/>
    </source>
</evidence>
<dbReference type="AlphaFoldDB" id="A0A7X1B2W8"/>
<feature type="transmembrane region" description="Helical" evidence="1">
    <location>
        <begin position="12"/>
        <end position="37"/>
    </location>
</feature>
<evidence type="ECO:0000256" key="1">
    <source>
        <dbReference type="SAM" id="Phobius"/>
    </source>
</evidence>
<accession>A0A7X1B2W8</accession>
<sequence>MRRRFPTKLRAAFSLAEVMVTTVVAGLVMGATMTFLIRTTDFAAYNEGKLLVNRDIRKFTSELSDYATYSNLFVIYESFTDRTEVEDGYSGDFLVLGFLDEDDPTLYTKLVGYYRSGTEEEEGPVRKFNITYETPQDKPIEELLPSVDSLDEHEEVVELTKGLSNGQLFYNFFGRSITVQGQILHHGNKIKRATNTYNFTISPRG</sequence>
<evidence type="ECO:0008006" key="4">
    <source>
        <dbReference type="Google" id="ProtNLM"/>
    </source>
</evidence>
<keyword evidence="1" id="KW-1133">Transmembrane helix</keyword>
<gene>
    <name evidence="2" type="ORF">H5P27_01175</name>
</gene>
<dbReference type="RefSeq" id="WP_185658549.1">
    <property type="nucleotide sequence ID" value="NZ_CAWPOO010000001.1"/>
</dbReference>